<accession>A0A1F5Z022</accession>
<dbReference type="AlphaFoldDB" id="A0A1F5Z022"/>
<dbReference type="GO" id="GO:0042586">
    <property type="term" value="F:peptide deformylase activity"/>
    <property type="evidence" value="ECO:0007669"/>
    <property type="project" value="UniProtKB-UniRule"/>
</dbReference>
<dbReference type="NCBIfam" id="NF001159">
    <property type="entry name" value="PRK00150.1-3"/>
    <property type="match status" value="1"/>
</dbReference>
<dbReference type="Proteomes" id="UP000177354">
    <property type="component" value="Unassembled WGS sequence"/>
</dbReference>
<protein>
    <recommendedName>
        <fullName evidence="2">Peptide deformylase</fullName>
        <shortName evidence="2">PDF</shortName>
        <ecNumber evidence="2">3.5.1.88</ecNumber>
    </recommendedName>
    <alternativeName>
        <fullName evidence="2">Polypeptide deformylase</fullName>
    </alternativeName>
</protein>
<dbReference type="PIRSF" id="PIRSF004749">
    <property type="entry name" value="Pep_def"/>
    <property type="match status" value="1"/>
</dbReference>
<dbReference type="PANTHER" id="PTHR10458:SF22">
    <property type="entry name" value="PEPTIDE DEFORMYLASE"/>
    <property type="match status" value="1"/>
</dbReference>
<dbReference type="GO" id="GO:0006412">
    <property type="term" value="P:translation"/>
    <property type="evidence" value="ECO:0007669"/>
    <property type="project" value="UniProtKB-UniRule"/>
</dbReference>
<reference evidence="3 4" key="1">
    <citation type="journal article" date="2016" name="Nat. Commun.">
        <title>Thousands of microbial genomes shed light on interconnected biogeochemical processes in an aquifer system.</title>
        <authorList>
            <person name="Anantharaman K."/>
            <person name="Brown C.T."/>
            <person name="Hug L.A."/>
            <person name="Sharon I."/>
            <person name="Castelle C.J."/>
            <person name="Probst A.J."/>
            <person name="Thomas B.C."/>
            <person name="Singh A."/>
            <person name="Wilkins M.J."/>
            <person name="Karaoz U."/>
            <person name="Brodie E.L."/>
            <person name="Williams K.H."/>
            <person name="Hubbard S.S."/>
            <person name="Banfield J.F."/>
        </authorList>
    </citation>
    <scope>NUCLEOTIDE SEQUENCE [LARGE SCALE GENOMIC DNA]</scope>
</reference>
<keyword evidence="2" id="KW-0408">Iron</keyword>
<evidence type="ECO:0000313" key="4">
    <source>
        <dbReference type="Proteomes" id="UP000177354"/>
    </source>
</evidence>
<keyword evidence="2" id="KW-0378">Hydrolase</keyword>
<name>A0A1F5Z022_9BACT</name>
<dbReference type="CDD" id="cd00487">
    <property type="entry name" value="Pep_deformylase"/>
    <property type="match status" value="1"/>
</dbReference>
<comment type="caution">
    <text evidence="3">The sequence shown here is derived from an EMBL/GenBank/DDBJ whole genome shotgun (WGS) entry which is preliminary data.</text>
</comment>
<sequence length="187" mass="21615">MIVKVPHPVLTRPAKEVKKFDKKAVDIINRLKKILNSADNPKGVGLAAPQIGESLRIFVTKPREPDKIRVFINPKIISQSRKLSEIKRTDEDKDKSLAKEKKLEGCLSIENVWGYLKRPSTVKLRFMDDKGKIKEEDFNGFMATIIQHETDHLNGILFTQRVLEQNQKLYRIEKTEKNEEQLVEIVI</sequence>
<dbReference type="Pfam" id="PF01327">
    <property type="entry name" value="Pep_deformylase"/>
    <property type="match status" value="1"/>
</dbReference>
<dbReference type="PRINTS" id="PR01576">
    <property type="entry name" value="PDEFORMYLASE"/>
</dbReference>
<dbReference type="PANTHER" id="PTHR10458">
    <property type="entry name" value="PEPTIDE DEFORMYLASE"/>
    <property type="match status" value="1"/>
</dbReference>
<dbReference type="InterPro" id="IPR023635">
    <property type="entry name" value="Peptide_deformylase"/>
</dbReference>
<keyword evidence="2" id="KW-0479">Metal-binding</keyword>
<dbReference type="EMBL" id="MFJF01000027">
    <property type="protein sequence ID" value="OGG05674.1"/>
    <property type="molecule type" value="Genomic_DNA"/>
</dbReference>
<feature type="binding site" evidence="2">
    <location>
        <position position="152"/>
    </location>
    <ligand>
        <name>Fe cation</name>
        <dbReference type="ChEBI" id="CHEBI:24875"/>
    </ligand>
</feature>
<feature type="binding site" evidence="2">
    <location>
        <position position="148"/>
    </location>
    <ligand>
        <name>Fe cation</name>
        <dbReference type="ChEBI" id="CHEBI:24875"/>
    </ligand>
</feature>
<dbReference type="Gene3D" id="3.90.45.10">
    <property type="entry name" value="Peptide deformylase"/>
    <property type="match status" value="1"/>
</dbReference>
<evidence type="ECO:0000256" key="1">
    <source>
        <dbReference type="ARBA" id="ARBA00010759"/>
    </source>
</evidence>
<dbReference type="HAMAP" id="MF_00163">
    <property type="entry name" value="Pep_deformylase"/>
    <property type="match status" value="1"/>
</dbReference>
<organism evidence="3 4">
    <name type="scientific">Candidatus Gottesmanbacteria bacterium RIFCSPHIGHO2_01_FULL_40_15</name>
    <dbReference type="NCBI Taxonomy" id="1798376"/>
    <lineage>
        <taxon>Bacteria</taxon>
        <taxon>Candidatus Gottesmaniibacteriota</taxon>
    </lineage>
</organism>
<dbReference type="SUPFAM" id="SSF56420">
    <property type="entry name" value="Peptide deformylase"/>
    <property type="match status" value="1"/>
</dbReference>
<evidence type="ECO:0000256" key="2">
    <source>
        <dbReference type="HAMAP-Rule" id="MF_00163"/>
    </source>
</evidence>
<dbReference type="GO" id="GO:0046872">
    <property type="term" value="F:metal ion binding"/>
    <property type="evidence" value="ECO:0007669"/>
    <property type="project" value="UniProtKB-KW"/>
</dbReference>
<evidence type="ECO:0000313" key="3">
    <source>
        <dbReference type="EMBL" id="OGG05674.1"/>
    </source>
</evidence>
<gene>
    <name evidence="2" type="primary">def</name>
    <name evidence="3" type="ORF">A2777_00350</name>
</gene>
<comment type="catalytic activity">
    <reaction evidence="2">
        <text>N-terminal N-formyl-L-methionyl-[peptide] + H2O = N-terminal L-methionyl-[peptide] + formate</text>
        <dbReference type="Rhea" id="RHEA:24420"/>
        <dbReference type="Rhea" id="RHEA-COMP:10639"/>
        <dbReference type="Rhea" id="RHEA-COMP:10640"/>
        <dbReference type="ChEBI" id="CHEBI:15377"/>
        <dbReference type="ChEBI" id="CHEBI:15740"/>
        <dbReference type="ChEBI" id="CHEBI:49298"/>
        <dbReference type="ChEBI" id="CHEBI:64731"/>
        <dbReference type="EC" id="3.5.1.88"/>
    </reaction>
</comment>
<feature type="active site" evidence="2">
    <location>
        <position position="149"/>
    </location>
</feature>
<dbReference type="NCBIfam" id="TIGR00079">
    <property type="entry name" value="pept_deformyl"/>
    <property type="match status" value="1"/>
</dbReference>
<comment type="function">
    <text evidence="2">Removes the formyl group from the N-terminal Met of newly synthesized proteins. Requires at least a dipeptide for an efficient rate of reaction. N-terminal L-methionine is a prerequisite for activity but the enzyme has broad specificity at other positions.</text>
</comment>
<comment type="similarity">
    <text evidence="1 2">Belongs to the polypeptide deformylase family.</text>
</comment>
<feature type="binding site" evidence="2">
    <location>
        <position position="106"/>
    </location>
    <ligand>
        <name>Fe cation</name>
        <dbReference type="ChEBI" id="CHEBI:24875"/>
    </ligand>
</feature>
<proteinExistence type="inferred from homology"/>
<comment type="cofactor">
    <cofactor evidence="2">
        <name>Fe(2+)</name>
        <dbReference type="ChEBI" id="CHEBI:29033"/>
    </cofactor>
    <text evidence="2">Binds 1 Fe(2+) ion.</text>
</comment>
<dbReference type="InterPro" id="IPR036821">
    <property type="entry name" value="Peptide_deformylase_sf"/>
</dbReference>
<dbReference type="EC" id="3.5.1.88" evidence="2"/>
<keyword evidence="2" id="KW-0648">Protein biosynthesis</keyword>